<dbReference type="InterPro" id="IPR001173">
    <property type="entry name" value="Glyco_trans_2-like"/>
</dbReference>
<proteinExistence type="predicted"/>
<dbReference type="SUPFAM" id="SSF53448">
    <property type="entry name" value="Nucleotide-diphospho-sugar transferases"/>
    <property type="match status" value="1"/>
</dbReference>
<dbReference type="GO" id="GO:0016757">
    <property type="term" value="F:glycosyltransferase activity"/>
    <property type="evidence" value="ECO:0007669"/>
    <property type="project" value="UniProtKB-KW"/>
</dbReference>
<evidence type="ECO:0000259" key="1">
    <source>
        <dbReference type="Pfam" id="PF00535"/>
    </source>
</evidence>
<dbReference type="EC" id="2.4.-.-" evidence="2"/>
<evidence type="ECO:0000313" key="3">
    <source>
        <dbReference type="Proteomes" id="UP001226434"/>
    </source>
</evidence>
<evidence type="ECO:0000313" key="2">
    <source>
        <dbReference type="EMBL" id="MDI3319042.1"/>
    </source>
</evidence>
<reference evidence="2 3" key="1">
    <citation type="submission" date="2023-05" db="EMBL/GenBank/DDBJ databases">
        <title>Genome sequence of Pinibacter sp. MAH-24.</title>
        <authorList>
            <person name="Huq M.A."/>
        </authorList>
    </citation>
    <scope>NUCLEOTIDE SEQUENCE [LARGE SCALE GENOMIC DNA]</scope>
    <source>
        <strain evidence="2 3">MAH-24</strain>
    </source>
</reference>
<dbReference type="InterPro" id="IPR029044">
    <property type="entry name" value="Nucleotide-diphossugar_trans"/>
</dbReference>
<dbReference type="CDD" id="cd00761">
    <property type="entry name" value="Glyco_tranf_GTA_type"/>
    <property type="match status" value="1"/>
</dbReference>
<dbReference type="Pfam" id="PF00535">
    <property type="entry name" value="Glycos_transf_2"/>
    <property type="match status" value="1"/>
</dbReference>
<name>A0ABT6R913_9BACT</name>
<protein>
    <submittedName>
        <fullName evidence="2">Glycosyltransferase family A protein</fullName>
        <ecNumber evidence="2">2.4.-.-</ecNumber>
    </submittedName>
</protein>
<accession>A0ABT6R913</accession>
<keyword evidence="3" id="KW-1185">Reference proteome</keyword>
<dbReference type="PANTHER" id="PTHR22916:SF3">
    <property type="entry name" value="UDP-GLCNAC:BETAGAL BETA-1,3-N-ACETYLGLUCOSAMINYLTRANSFERASE-LIKE PROTEIN 1"/>
    <property type="match status" value="1"/>
</dbReference>
<dbReference type="Gene3D" id="3.90.550.10">
    <property type="entry name" value="Spore Coat Polysaccharide Biosynthesis Protein SpsA, Chain A"/>
    <property type="match status" value="1"/>
</dbReference>
<comment type="caution">
    <text evidence="2">The sequence shown here is derived from an EMBL/GenBank/DDBJ whole genome shotgun (WGS) entry which is preliminary data.</text>
</comment>
<dbReference type="EMBL" id="JASBRG010000003">
    <property type="protein sequence ID" value="MDI3319042.1"/>
    <property type="molecule type" value="Genomic_DNA"/>
</dbReference>
<organism evidence="2 3">
    <name type="scientific">Pinibacter soli</name>
    <dbReference type="NCBI Taxonomy" id="3044211"/>
    <lineage>
        <taxon>Bacteria</taxon>
        <taxon>Pseudomonadati</taxon>
        <taxon>Bacteroidota</taxon>
        <taxon>Chitinophagia</taxon>
        <taxon>Chitinophagales</taxon>
        <taxon>Chitinophagaceae</taxon>
        <taxon>Pinibacter</taxon>
    </lineage>
</organism>
<gene>
    <name evidence="2" type="ORF">QJ048_04625</name>
</gene>
<sequence>MDVTKVQPNTNDTGNFYAGPLISVIIPVFNASQTIERTLASIENQTYKNFEVILVDDGSTDDSSTIITRYIAAGESSSNISYRLLHQTNKGVSAARNAGLRNATGVLLALLDADDEWLSDKTEKQLNILQNNPHIDLIGTNFNDGVIFLPGYAKTKKSYPVTLKQLLYKNFFATPTIIFKREIIEKDIFFDEGMKFMEDQNYWMRICLAGFSCAFLNENLVIAGNGKPPFGHAGLSSNLPEMEKGELYNLRHVYKNNGIGFVEYNFLKVFSTLKFFRRLFISNFRKNV</sequence>
<dbReference type="PANTHER" id="PTHR22916">
    <property type="entry name" value="GLYCOSYLTRANSFERASE"/>
    <property type="match status" value="1"/>
</dbReference>
<dbReference type="Proteomes" id="UP001226434">
    <property type="component" value="Unassembled WGS sequence"/>
</dbReference>
<feature type="domain" description="Glycosyltransferase 2-like" evidence="1">
    <location>
        <begin position="23"/>
        <end position="184"/>
    </location>
</feature>
<keyword evidence="2" id="KW-0808">Transferase</keyword>
<dbReference type="RefSeq" id="WP_282333158.1">
    <property type="nucleotide sequence ID" value="NZ_JASBRG010000003.1"/>
</dbReference>
<keyword evidence="2" id="KW-0328">Glycosyltransferase</keyword>